<evidence type="ECO:0000313" key="3">
    <source>
        <dbReference type="Proteomes" id="UP000238350"/>
    </source>
</evidence>
<feature type="region of interest" description="Disordered" evidence="1">
    <location>
        <begin position="1"/>
        <end position="83"/>
    </location>
</feature>
<name>A0A2T0FDP1_9ASCO</name>
<dbReference type="RefSeq" id="XP_024663069.1">
    <property type="nucleotide sequence ID" value="XM_024807301.1"/>
</dbReference>
<dbReference type="GeneID" id="36514492"/>
<accession>A0A2T0FDP1</accession>
<protein>
    <submittedName>
        <fullName evidence="2">Uncharacterized protein</fullName>
    </submittedName>
</protein>
<organism evidence="2 3">
    <name type="scientific">Wickerhamiella sorbophila</name>
    <dbReference type="NCBI Taxonomy" id="45607"/>
    <lineage>
        <taxon>Eukaryota</taxon>
        <taxon>Fungi</taxon>
        <taxon>Dikarya</taxon>
        <taxon>Ascomycota</taxon>
        <taxon>Saccharomycotina</taxon>
        <taxon>Dipodascomycetes</taxon>
        <taxon>Dipodascales</taxon>
        <taxon>Trichomonascaceae</taxon>
        <taxon>Wickerhamiella</taxon>
    </lineage>
</organism>
<dbReference type="OrthoDB" id="4097042at2759"/>
<dbReference type="Proteomes" id="UP000238350">
    <property type="component" value="Unassembled WGS sequence"/>
</dbReference>
<feature type="region of interest" description="Disordered" evidence="1">
    <location>
        <begin position="133"/>
        <end position="168"/>
    </location>
</feature>
<dbReference type="AlphaFoldDB" id="A0A2T0FDP1"/>
<proteinExistence type="predicted"/>
<keyword evidence="3" id="KW-1185">Reference proteome</keyword>
<feature type="compositionally biased region" description="Acidic residues" evidence="1">
    <location>
        <begin position="158"/>
        <end position="168"/>
    </location>
</feature>
<reference evidence="2 3" key="1">
    <citation type="submission" date="2017-04" db="EMBL/GenBank/DDBJ databases">
        <title>Genome sequencing of [Candida] sorbophila.</title>
        <authorList>
            <person name="Ahn J.O."/>
        </authorList>
    </citation>
    <scope>NUCLEOTIDE SEQUENCE [LARGE SCALE GENOMIC DNA]</scope>
    <source>
        <strain evidence="2 3">DS02</strain>
    </source>
</reference>
<sequence length="168" mass="18827">MDHPSTPPGEISFPQTPATPRFGAFEDHEHPTKRHMQTPVRPKAASRQTKHLLMTPGTTPRRRVLFPPATPVRGSGRQGRKHTATKLFAAPATRQDSNPAVYTTVAPDQKQKEMPPNGMWYVFRGKKVFRPFAADEDERPTPTVLFPKATATKSTTPDSEEDTDLEWD</sequence>
<dbReference type="EMBL" id="NDIQ01000001">
    <property type="protein sequence ID" value="PRT53123.1"/>
    <property type="molecule type" value="Genomic_DNA"/>
</dbReference>
<evidence type="ECO:0000256" key="1">
    <source>
        <dbReference type="SAM" id="MobiDB-lite"/>
    </source>
</evidence>
<evidence type="ECO:0000313" key="2">
    <source>
        <dbReference type="EMBL" id="PRT53123.1"/>
    </source>
</evidence>
<gene>
    <name evidence="2" type="ORF">B9G98_00743</name>
</gene>
<comment type="caution">
    <text evidence="2">The sequence shown here is derived from an EMBL/GenBank/DDBJ whole genome shotgun (WGS) entry which is preliminary data.</text>
</comment>